<reference evidence="2" key="1">
    <citation type="submission" date="2020-05" db="EMBL/GenBank/DDBJ databases">
        <authorList>
            <person name="Chiriac C."/>
            <person name="Salcher M."/>
            <person name="Ghai R."/>
            <person name="Kavagutti S V."/>
        </authorList>
    </citation>
    <scope>NUCLEOTIDE SEQUENCE</scope>
</reference>
<proteinExistence type="predicted"/>
<keyword evidence="1" id="KW-0472">Membrane</keyword>
<organism evidence="2">
    <name type="scientific">uncultured Caudovirales phage</name>
    <dbReference type="NCBI Taxonomy" id="2100421"/>
    <lineage>
        <taxon>Viruses</taxon>
        <taxon>Duplodnaviria</taxon>
        <taxon>Heunggongvirae</taxon>
        <taxon>Uroviricota</taxon>
        <taxon>Caudoviricetes</taxon>
        <taxon>Peduoviridae</taxon>
        <taxon>Maltschvirus</taxon>
        <taxon>Maltschvirus maltsch</taxon>
    </lineage>
</organism>
<keyword evidence="1" id="KW-1133">Transmembrane helix</keyword>
<dbReference type="EMBL" id="LR797323">
    <property type="protein sequence ID" value="CAB4202329.1"/>
    <property type="molecule type" value="Genomic_DNA"/>
</dbReference>
<evidence type="ECO:0000256" key="1">
    <source>
        <dbReference type="SAM" id="Phobius"/>
    </source>
</evidence>
<name>A0A6J5RVD9_9CAUD</name>
<accession>A0A6J5RVD9</accession>
<protein>
    <submittedName>
        <fullName evidence="2">Uncharacterized protein</fullName>
    </submittedName>
</protein>
<keyword evidence="1" id="KW-0812">Transmembrane</keyword>
<sequence length="42" mass="4735">MQDLLGITVALVVVFGGIFLMWGAFCLMLRVMFRIADRIFGL</sequence>
<gene>
    <name evidence="2" type="ORF">UFOVP1369_9</name>
</gene>
<feature type="transmembrane region" description="Helical" evidence="1">
    <location>
        <begin position="6"/>
        <end position="29"/>
    </location>
</feature>
<evidence type="ECO:0000313" key="2">
    <source>
        <dbReference type="EMBL" id="CAB4202329.1"/>
    </source>
</evidence>